<keyword evidence="2" id="KW-1133">Transmembrane helix</keyword>
<keyword evidence="5" id="KW-1185">Reference proteome</keyword>
<name>A0ABS3YDW0_9BACT</name>
<accession>A0ABS3YDW0</accession>
<feature type="compositionally biased region" description="Polar residues" evidence="1">
    <location>
        <begin position="127"/>
        <end position="143"/>
    </location>
</feature>
<protein>
    <submittedName>
        <fullName evidence="4">Outer membrane beta-barrel protein</fullName>
    </submittedName>
</protein>
<evidence type="ECO:0000259" key="3">
    <source>
        <dbReference type="Pfam" id="PF13568"/>
    </source>
</evidence>
<dbReference type="Pfam" id="PF13568">
    <property type="entry name" value="OMP_b-brl_2"/>
    <property type="match status" value="1"/>
</dbReference>
<feature type="compositionally biased region" description="Polar residues" evidence="1">
    <location>
        <begin position="75"/>
        <end position="97"/>
    </location>
</feature>
<keyword evidence="2" id="KW-0812">Transmembrane</keyword>
<evidence type="ECO:0000256" key="2">
    <source>
        <dbReference type="SAM" id="Phobius"/>
    </source>
</evidence>
<evidence type="ECO:0000313" key="5">
    <source>
        <dbReference type="Proteomes" id="UP000679126"/>
    </source>
</evidence>
<feature type="region of interest" description="Disordered" evidence="1">
    <location>
        <begin position="72"/>
        <end position="209"/>
    </location>
</feature>
<dbReference type="RefSeq" id="WP_209145843.1">
    <property type="nucleotide sequence ID" value="NZ_JAGHKP010000002.1"/>
</dbReference>
<feature type="domain" description="Outer membrane protein beta-barrel" evidence="3">
    <location>
        <begin position="221"/>
        <end position="339"/>
    </location>
</feature>
<gene>
    <name evidence="4" type="ORF">J7I43_11620</name>
</gene>
<sequence>MSEQFENIIRKKLQEAEPSFDPSAWDQMKKKLDDADRRRPFFWWWAGGLLLILGLGGWWWFAGTPAMNNPAGKNHTITRNEFSKNTPADATNFQTSSNGGNAQTQGTTTPANVNNPQNPSSSVPGNTGTPGNLHNQSTSSSSETGNTPPPAATPANVHNPVIANPLPAVIPTTPANVDNPAQKTSDSTENKEDQKEKRPAKKQKRGFDGGLFLGPDFNATRSFKGVPIGVTGGLIVRYHVNNRWYLSSGVGYAKKLYGATPSEYSTSYPATFYAIDADCDVIDIPLSVNYTFAQGKTSSWSAMAGASSYFMLKERYEYYYPNDVKYTREYNNQNQHYFSVINLGVTWEKQTRSRLSWGLQPYVKIPVGGVGQGKVRVYSAGITVQAILGKKKD</sequence>
<dbReference type="InterPro" id="IPR025665">
    <property type="entry name" value="Beta-barrel_OMP_2"/>
</dbReference>
<organism evidence="4 5">
    <name type="scientific">Chitinophaga chungangae</name>
    <dbReference type="NCBI Taxonomy" id="2821488"/>
    <lineage>
        <taxon>Bacteria</taxon>
        <taxon>Pseudomonadati</taxon>
        <taxon>Bacteroidota</taxon>
        <taxon>Chitinophagia</taxon>
        <taxon>Chitinophagales</taxon>
        <taxon>Chitinophagaceae</taxon>
        <taxon>Chitinophaga</taxon>
    </lineage>
</organism>
<feature type="compositionally biased region" description="Low complexity" evidence="1">
    <location>
        <begin position="98"/>
        <end position="126"/>
    </location>
</feature>
<comment type="caution">
    <text evidence="4">The sequence shown here is derived from an EMBL/GenBank/DDBJ whole genome shotgun (WGS) entry which is preliminary data.</text>
</comment>
<proteinExistence type="predicted"/>
<evidence type="ECO:0000313" key="4">
    <source>
        <dbReference type="EMBL" id="MBO9152865.1"/>
    </source>
</evidence>
<dbReference type="EMBL" id="JAGHKP010000002">
    <property type="protein sequence ID" value="MBO9152865.1"/>
    <property type="molecule type" value="Genomic_DNA"/>
</dbReference>
<keyword evidence="2" id="KW-0472">Membrane</keyword>
<feature type="transmembrane region" description="Helical" evidence="2">
    <location>
        <begin position="41"/>
        <end position="61"/>
    </location>
</feature>
<feature type="compositionally biased region" description="Polar residues" evidence="1">
    <location>
        <begin position="173"/>
        <end position="185"/>
    </location>
</feature>
<evidence type="ECO:0000256" key="1">
    <source>
        <dbReference type="SAM" id="MobiDB-lite"/>
    </source>
</evidence>
<feature type="compositionally biased region" description="Basic and acidic residues" evidence="1">
    <location>
        <begin position="186"/>
        <end position="197"/>
    </location>
</feature>
<reference evidence="5" key="1">
    <citation type="submission" date="2021-03" db="EMBL/GenBank/DDBJ databases">
        <title>Assistant Professor.</title>
        <authorList>
            <person name="Huq M.A."/>
        </authorList>
    </citation>
    <scope>NUCLEOTIDE SEQUENCE [LARGE SCALE GENOMIC DNA]</scope>
    <source>
        <strain evidence="5">MAH-28</strain>
    </source>
</reference>
<dbReference type="Proteomes" id="UP000679126">
    <property type="component" value="Unassembled WGS sequence"/>
</dbReference>